<organism evidence="2 3">
    <name type="scientific">Leptospira ellisii</name>
    <dbReference type="NCBI Taxonomy" id="2023197"/>
    <lineage>
        <taxon>Bacteria</taxon>
        <taxon>Pseudomonadati</taxon>
        <taxon>Spirochaetota</taxon>
        <taxon>Spirochaetia</taxon>
        <taxon>Leptospirales</taxon>
        <taxon>Leptospiraceae</taxon>
        <taxon>Leptospira</taxon>
    </lineage>
</organism>
<evidence type="ECO:0000313" key="3">
    <source>
        <dbReference type="Proteomes" id="UP000232122"/>
    </source>
</evidence>
<name>A0AAE4QJR8_9LEPT</name>
<proteinExistence type="predicted"/>
<dbReference type="Proteomes" id="UP000232122">
    <property type="component" value="Unassembled WGS sequence"/>
</dbReference>
<dbReference type="EMBL" id="NPEF02000001">
    <property type="protein sequence ID" value="MDV6234468.1"/>
    <property type="molecule type" value="Genomic_DNA"/>
</dbReference>
<feature type="region of interest" description="Disordered" evidence="1">
    <location>
        <begin position="77"/>
        <end position="108"/>
    </location>
</feature>
<gene>
    <name evidence="2" type="ORF">CH379_002355</name>
</gene>
<accession>A0AAE4QJR8</accession>
<feature type="non-terminal residue" evidence="2">
    <location>
        <position position="163"/>
    </location>
</feature>
<protein>
    <submittedName>
        <fullName evidence="2">Uncharacterized protein</fullName>
    </submittedName>
</protein>
<comment type="caution">
    <text evidence="2">The sequence shown here is derived from an EMBL/GenBank/DDBJ whole genome shotgun (WGS) entry which is preliminary data.</text>
</comment>
<reference evidence="2 3" key="1">
    <citation type="journal article" date="2018" name="Microb. Genom.">
        <title>Deciphering the unexplored Leptospira diversity from soils uncovers genomic evolution to virulence.</title>
        <authorList>
            <person name="Thibeaux R."/>
            <person name="Iraola G."/>
            <person name="Ferres I."/>
            <person name="Bierque E."/>
            <person name="Girault D."/>
            <person name="Soupe-Gilbert M.E."/>
            <person name="Picardeau M."/>
            <person name="Goarant C."/>
        </authorList>
    </citation>
    <scope>NUCLEOTIDE SEQUENCE [LARGE SCALE GENOMIC DNA]</scope>
    <source>
        <strain evidence="2 3">ATI7-C-A5</strain>
    </source>
</reference>
<evidence type="ECO:0000256" key="1">
    <source>
        <dbReference type="SAM" id="MobiDB-lite"/>
    </source>
</evidence>
<dbReference type="AlphaFoldDB" id="A0AAE4QJR8"/>
<sequence>MGERESIWSAVTLLNGLELFFGRIRVATWTTSAVPTTIAASFTRWIVRNAGTPALAFSTSDFSISSSNSDKEYSARIELPKDARTNTGSGASGTDDFPRRGGGKRRGLRLLPGGDVPHLTSAWWTRTVALPMLLVFLFDFVFLPVWDTQGLFADPFDASFEER</sequence>
<evidence type="ECO:0000313" key="2">
    <source>
        <dbReference type="EMBL" id="MDV6234468.1"/>
    </source>
</evidence>
<keyword evidence="3" id="KW-1185">Reference proteome</keyword>